<reference evidence="3 4" key="1">
    <citation type="submission" date="2006-06" db="EMBL/GenBank/DDBJ databases">
        <authorList>
            <person name="Moran M.A."/>
            <person name="Ferriera S."/>
            <person name="Johnson J."/>
            <person name="Kravitz S."/>
            <person name="Beeson K."/>
            <person name="Sutton G."/>
            <person name="Rogers Y.-H."/>
            <person name="Friedman R."/>
            <person name="Frazier M."/>
            <person name="Venter J.C."/>
        </authorList>
    </citation>
    <scope>NUCLEOTIDE SEQUENCE [LARGE SCALE GENOMIC DNA]</scope>
    <source>
        <strain evidence="3 4">E-37</strain>
    </source>
</reference>
<feature type="region of interest" description="Disordered" evidence="1">
    <location>
        <begin position="60"/>
        <end position="123"/>
    </location>
</feature>
<keyword evidence="2" id="KW-0812">Transmembrane</keyword>
<protein>
    <submittedName>
        <fullName evidence="3">Uncharacterized protein</fullName>
    </submittedName>
</protein>
<accession>A3K711</accession>
<evidence type="ECO:0000256" key="1">
    <source>
        <dbReference type="SAM" id="MobiDB-lite"/>
    </source>
</evidence>
<sequence>MTYEAEDPYLKMHRTRTDTYGHDDPAPVQTRRKGAWSIAGLIAGVVLVIAVAMTVFLGPSATTTPVDPAAQEQAVPVDPDSGAPAMDAPAASGMTADPATEAAPAAPAAPDASEGGATTAPLQ</sequence>
<dbReference type="EMBL" id="AAYA01000011">
    <property type="protein sequence ID" value="EBA07138.1"/>
    <property type="molecule type" value="Genomic_DNA"/>
</dbReference>
<keyword evidence="4" id="KW-1185">Reference proteome</keyword>
<dbReference type="RefSeq" id="WP_005861331.1">
    <property type="nucleotide sequence ID" value="NZ_AAYA01000011.1"/>
</dbReference>
<dbReference type="Proteomes" id="UP000005713">
    <property type="component" value="Unassembled WGS sequence"/>
</dbReference>
<feature type="compositionally biased region" description="Low complexity" evidence="1">
    <location>
        <begin position="95"/>
        <end position="117"/>
    </location>
</feature>
<dbReference type="AlphaFoldDB" id="A3K711"/>
<proteinExistence type="predicted"/>
<evidence type="ECO:0000256" key="2">
    <source>
        <dbReference type="SAM" id="Phobius"/>
    </source>
</evidence>
<evidence type="ECO:0000313" key="3">
    <source>
        <dbReference type="EMBL" id="EBA07138.1"/>
    </source>
</evidence>
<feature type="transmembrane region" description="Helical" evidence="2">
    <location>
        <begin position="35"/>
        <end position="57"/>
    </location>
</feature>
<keyword evidence="2" id="KW-1133">Transmembrane helix</keyword>
<name>A3K711_SAGS3</name>
<evidence type="ECO:0000313" key="4">
    <source>
        <dbReference type="Proteomes" id="UP000005713"/>
    </source>
</evidence>
<comment type="caution">
    <text evidence="3">The sequence shown here is derived from an EMBL/GenBank/DDBJ whole genome shotgun (WGS) entry which is preliminary data.</text>
</comment>
<organism evidence="3 4">
    <name type="scientific">Sagittula stellata (strain ATCC 700073 / DSM 11524 / E-37)</name>
    <dbReference type="NCBI Taxonomy" id="388399"/>
    <lineage>
        <taxon>Bacteria</taxon>
        <taxon>Pseudomonadati</taxon>
        <taxon>Pseudomonadota</taxon>
        <taxon>Alphaproteobacteria</taxon>
        <taxon>Rhodobacterales</taxon>
        <taxon>Roseobacteraceae</taxon>
        <taxon>Sagittula</taxon>
    </lineage>
</organism>
<gene>
    <name evidence="3" type="ORF">SSE37_13111</name>
</gene>
<dbReference type="OrthoDB" id="9929019at2"/>
<keyword evidence="2" id="KW-0472">Membrane</keyword>